<dbReference type="AlphaFoldDB" id="A0A9P5AJG1"/>
<evidence type="ECO:0000256" key="1">
    <source>
        <dbReference type="SAM" id="MobiDB-lite"/>
    </source>
</evidence>
<dbReference type="EMBL" id="PVQB02000273">
    <property type="protein sequence ID" value="KAF4339604.1"/>
    <property type="molecule type" value="Genomic_DNA"/>
</dbReference>
<accession>A0A9P5AJG1</accession>
<dbReference type="Proteomes" id="UP000730481">
    <property type="component" value="Unassembled WGS sequence"/>
</dbReference>
<reference evidence="2" key="2">
    <citation type="submission" date="2020-02" db="EMBL/GenBank/DDBJ databases">
        <title>Identification and distribution of gene clusters putatively required for synthesis of sphingolipid metabolism inhibitors in phylogenetically diverse species of the filamentous fungus Fusarium.</title>
        <authorList>
            <person name="Kim H.-S."/>
            <person name="Busman M."/>
            <person name="Brown D.W."/>
            <person name="Divon H."/>
            <person name="Uhlig S."/>
            <person name="Proctor R.H."/>
        </authorList>
    </citation>
    <scope>NUCLEOTIDE SEQUENCE</scope>
    <source>
        <strain evidence="2">NRRL 25174</strain>
    </source>
</reference>
<evidence type="ECO:0000313" key="3">
    <source>
        <dbReference type="Proteomes" id="UP000730481"/>
    </source>
</evidence>
<evidence type="ECO:0000313" key="2">
    <source>
        <dbReference type="EMBL" id="KAF4339604.1"/>
    </source>
</evidence>
<dbReference type="OrthoDB" id="3219467at2759"/>
<sequence>MNFAPAKTIIIQPLEKPLPKEAFLVKEKWNDWVNCDPGNTSQKDYYTSGGFIVEEEQTRLRLMTPCENPINDNQSLIYGFTKDPATDDEGTARVPFVTQIPDHVSKAEEMEDYRYLLYYYKGVGVKSEDKDKNQEEEQDGLKQEELQQDDPEKFIFTGSPKLGVSSITPNIFIQLKELKLRIGLGNPDDRMKAYKQDWLTYLACANSIDALAHVPDDFRPPKSANKTELKDGAVARVAACAAKEAWSVKARFRSIPASLKPPTFYYVKPEEMTGIINKIAKYELIPKDGLPNDLHGKFDKSFIDKAWRSAMTNANKSLDTRIKSHDNNDFTFKGKYGTPTVKLVTEDEEAKKVRRDFMLLGFHPHGFYDTYVTTEDFNSFFPLVKATKPQRKNDLLDVLNKVIPLVPEDAVTETRTHITKNRIITASNWPRLQTQNAVMNNVGAPKIAKMMGLGQEVRSFEWLHRSAYSYGGLLDGNADSSQSRANLIFGTYECNTEMIRYEDYLKRVAMKGYDVKLVTKTYQDYGAPWLVGNLGYAWQFSVPGFPELSAEYSHFFDPFLRHYPTRFEVEFDRAFDDLWLANDVDADLKSLIAVVLLTKSLSETEKRLMLA</sequence>
<name>A0A9P5AJG1_9HYPO</name>
<reference evidence="2" key="1">
    <citation type="journal article" date="2017" name="Mycologia">
        <title>Fusarium algeriense, sp. nov., a novel toxigenic crown rot pathogen of durum wheat from Algeria is nested in the Fusarium burgessii species complex.</title>
        <authorList>
            <person name="Laraba I."/>
            <person name="Keddad A."/>
            <person name="Boureghda H."/>
            <person name="Abdallah N."/>
            <person name="Vaughan M.M."/>
            <person name="Proctor R.H."/>
            <person name="Busman M."/>
            <person name="O'Donnell K."/>
        </authorList>
    </citation>
    <scope>NUCLEOTIDE SEQUENCE</scope>
    <source>
        <strain evidence="2">NRRL 25174</strain>
    </source>
</reference>
<comment type="caution">
    <text evidence="2">The sequence shown here is derived from an EMBL/GenBank/DDBJ whole genome shotgun (WGS) entry which is preliminary data.</text>
</comment>
<organism evidence="2 3">
    <name type="scientific">Fusarium beomiforme</name>
    <dbReference type="NCBI Taxonomy" id="44412"/>
    <lineage>
        <taxon>Eukaryota</taxon>
        <taxon>Fungi</taxon>
        <taxon>Dikarya</taxon>
        <taxon>Ascomycota</taxon>
        <taxon>Pezizomycotina</taxon>
        <taxon>Sordariomycetes</taxon>
        <taxon>Hypocreomycetidae</taxon>
        <taxon>Hypocreales</taxon>
        <taxon>Nectriaceae</taxon>
        <taxon>Fusarium</taxon>
        <taxon>Fusarium burgessii species complex</taxon>
    </lineage>
</organism>
<gene>
    <name evidence="2" type="ORF">FBEOM_6480</name>
</gene>
<feature type="region of interest" description="Disordered" evidence="1">
    <location>
        <begin position="128"/>
        <end position="152"/>
    </location>
</feature>
<protein>
    <submittedName>
        <fullName evidence="2">ABC transporter G family member 18</fullName>
    </submittedName>
</protein>
<keyword evidence="3" id="KW-1185">Reference proteome</keyword>
<proteinExistence type="predicted"/>